<dbReference type="PROSITE" id="PS51096">
    <property type="entry name" value="PTS_EIIA_TYPE_4"/>
    <property type="match status" value="1"/>
</dbReference>
<dbReference type="EMBL" id="ACGS02000022">
    <property type="protein sequence ID" value="EFZ35521.1"/>
    <property type="molecule type" value="Genomic_DNA"/>
</dbReference>
<sequence length="141" mass="15849">MRKIIFASHHRFADGLKDTFDYIAPNVADVTAISAYVDNVPVAEAIKQALTGLDLSKDEVLVFTDLLGGSVNQAFTKYVSNPHFHVISGMNLPVVMSIILALPKDDYVDENFLRNCLEDARQQLVYVNDRFLQTELDEEDE</sequence>
<dbReference type="PANTHER" id="PTHR33799">
    <property type="entry name" value="PTS PERMEASE-RELATED-RELATED"/>
    <property type="match status" value="1"/>
</dbReference>
<dbReference type="HOGENOM" id="CLU_123235_3_2_9"/>
<evidence type="ECO:0000313" key="4">
    <source>
        <dbReference type="Proteomes" id="UP000004099"/>
    </source>
</evidence>
<dbReference type="Pfam" id="PF03610">
    <property type="entry name" value="EIIA-man"/>
    <property type="match status" value="1"/>
</dbReference>
<dbReference type="GO" id="GO:0016740">
    <property type="term" value="F:transferase activity"/>
    <property type="evidence" value="ECO:0007669"/>
    <property type="project" value="UniProtKB-KW"/>
</dbReference>
<comment type="caution">
    <text evidence="3">The sequence shown here is derived from an EMBL/GenBank/DDBJ whole genome shotgun (WGS) entry which is preliminary data.</text>
</comment>
<organism evidence="3 4">
    <name type="scientific">Ligilactobacillus ruminis ATCC 25644</name>
    <dbReference type="NCBI Taxonomy" id="525362"/>
    <lineage>
        <taxon>Bacteria</taxon>
        <taxon>Bacillati</taxon>
        <taxon>Bacillota</taxon>
        <taxon>Bacilli</taxon>
        <taxon>Lactobacillales</taxon>
        <taxon>Lactobacillaceae</taxon>
        <taxon>Ligilactobacillus</taxon>
    </lineage>
</organism>
<dbReference type="AlphaFoldDB" id="E7FNC2"/>
<accession>E7FNC2</accession>
<gene>
    <name evidence="3" type="ORF">HMPREF0542_10399</name>
</gene>
<dbReference type="InterPro" id="IPR004701">
    <property type="entry name" value="PTS_EIIA_man-typ"/>
</dbReference>
<dbReference type="PANTHER" id="PTHR33799:SF1">
    <property type="entry name" value="PTS SYSTEM MANNOSE-SPECIFIC EIIAB COMPONENT-RELATED"/>
    <property type="match status" value="1"/>
</dbReference>
<dbReference type="InterPro" id="IPR036662">
    <property type="entry name" value="PTS_EIIA_man-typ_sf"/>
</dbReference>
<dbReference type="Proteomes" id="UP000004099">
    <property type="component" value="Unassembled WGS sequence"/>
</dbReference>
<dbReference type="GO" id="GO:0009401">
    <property type="term" value="P:phosphoenolpyruvate-dependent sugar phosphotransferase system"/>
    <property type="evidence" value="ECO:0007669"/>
    <property type="project" value="InterPro"/>
</dbReference>
<dbReference type="Gene3D" id="3.40.50.510">
    <property type="entry name" value="Phosphotransferase system, mannose-type IIA component"/>
    <property type="match status" value="1"/>
</dbReference>
<reference evidence="3 4" key="1">
    <citation type="submission" date="2011-01" db="EMBL/GenBank/DDBJ databases">
        <authorList>
            <person name="Muzny D."/>
            <person name="Qin X."/>
            <person name="Buhay C."/>
            <person name="Dugan-Rocha S."/>
            <person name="Ding Y."/>
            <person name="Chen G."/>
            <person name="Hawes A."/>
            <person name="Holder M."/>
            <person name="Jhangiani S."/>
            <person name="Johnson A."/>
            <person name="Khan Z."/>
            <person name="Li Z."/>
            <person name="Liu W."/>
            <person name="Liu X."/>
            <person name="Perez L."/>
            <person name="Shen H."/>
            <person name="Wang Q."/>
            <person name="Watt J."/>
            <person name="Xi L."/>
            <person name="Xin Y."/>
            <person name="Zhou J."/>
            <person name="Deng J."/>
            <person name="Jiang H."/>
            <person name="Liu Y."/>
            <person name="Qu J."/>
            <person name="Song X.-Z."/>
            <person name="Zhang L."/>
            <person name="Villasana D."/>
            <person name="Johnson A."/>
            <person name="Liu J."/>
            <person name="Liyanage D."/>
            <person name="Lorensuhewa L."/>
            <person name="Robinson T."/>
            <person name="Song A."/>
            <person name="Song B.-B."/>
            <person name="Dinh H."/>
            <person name="Thornton R."/>
            <person name="Coyle M."/>
            <person name="Francisco L."/>
            <person name="Jackson L."/>
            <person name="Javaid M."/>
            <person name="Korchina V."/>
            <person name="Kovar C."/>
            <person name="Mata R."/>
            <person name="Mathew T."/>
            <person name="Ngo R."/>
            <person name="Nguyen L."/>
            <person name="Nguyen N."/>
            <person name="Okwuonu G."/>
            <person name="Ongeri F."/>
            <person name="Pham C."/>
            <person name="Simmons D."/>
            <person name="Wilczek-Boney K."/>
            <person name="Hale W."/>
            <person name="Jakkamsetti A."/>
            <person name="Pham P."/>
            <person name="Ruth R."/>
            <person name="San Lucas F."/>
            <person name="Warren J."/>
            <person name="Zhang J."/>
            <person name="Zhao Z."/>
            <person name="Zhou C."/>
            <person name="Zhu D."/>
            <person name="Lee S."/>
            <person name="Bess C."/>
            <person name="Blankenburg K."/>
            <person name="Forbes L."/>
            <person name="Fu Q."/>
            <person name="Gubbala S."/>
            <person name="Hirani K."/>
            <person name="Jayaseelan J.C."/>
            <person name="Lara F."/>
            <person name="Munidasa M."/>
            <person name="Palculict T."/>
            <person name="Patil S."/>
            <person name="Pu L.-L."/>
            <person name="Saada N."/>
            <person name="Tang L."/>
            <person name="Weissenberger G."/>
            <person name="Zhu Y."/>
            <person name="Hemphill L."/>
            <person name="Shang Y."/>
            <person name="Youmans B."/>
            <person name="Ayvaz T."/>
            <person name="Ross M."/>
            <person name="Santibanez J."/>
            <person name="Aqrawi P."/>
            <person name="Gross S."/>
            <person name="Joshi V."/>
            <person name="Fowler G."/>
            <person name="Nazareth L."/>
            <person name="Reid J."/>
            <person name="Worley K."/>
            <person name="Petrosino J."/>
            <person name="Highlander S."/>
            <person name="Gibbs R."/>
        </authorList>
    </citation>
    <scope>NUCLEOTIDE SEQUENCE [LARGE SCALE GENOMIC DNA]</scope>
    <source>
        <strain evidence="3 4">ATCC 25644</strain>
    </source>
</reference>
<dbReference type="GO" id="GO:0016020">
    <property type="term" value="C:membrane"/>
    <property type="evidence" value="ECO:0007669"/>
    <property type="project" value="InterPro"/>
</dbReference>
<dbReference type="PATRIC" id="fig|525362.12.peg.2049"/>
<evidence type="ECO:0000259" key="2">
    <source>
        <dbReference type="PROSITE" id="PS51096"/>
    </source>
</evidence>
<dbReference type="EC" id="2.7.1.69" evidence="3"/>
<dbReference type="SUPFAM" id="SSF53062">
    <property type="entry name" value="PTS system fructose IIA component-like"/>
    <property type="match status" value="1"/>
</dbReference>
<dbReference type="InterPro" id="IPR051471">
    <property type="entry name" value="Bacterial_PTS_sugar_comp"/>
</dbReference>
<proteinExistence type="predicted"/>
<keyword evidence="1 3" id="KW-0808">Transferase</keyword>
<feature type="domain" description="PTS EIIA type-4" evidence="2">
    <location>
        <begin position="1"/>
        <end position="124"/>
    </location>
</feature>
<name>E7FNC2_9LACO</name>
<evidence type="ECO:0000313" key="3">
    <source>
        <dbReference type="EMBL" id="EFZ35521.1"/>
    </source>
</evidence>
<protein>
    <submittedName>
        <fullName evidence="3">PTS system fructose IIA component</fullName>
        <ecNumber evidence="3">2.7.1.69</ecNumber>
    </submittedName>
</protein>
<evidence type="ECO:0000256" key="1">
    <source>
        <dbReference type="ARBA" id="ARBA00022679"/>
    </source>
</evidence>
<dbReference type="RefSeq" id="WP_003692412.1">
    <property type="nucleotide sequence ID" value="NZ_AFYE01000012.1"/>
</dbReference>